<reference evidence="2 3" key="1">
    <citation type="journal article" date="2020" name="Microorganisms">
        <title>Osmotic Adaptation and Compatible Solute Biosynthesis of Phototrophic Bacteria as Revealed from Genome Analyses.</title>
        <authorList>
            <person name="Imhoff J.F."/>
            <person name="Rahn T."/>
            <person name="Kunzel S."/>
            <person name="Keller A."/>
            <person name="Neulinger S.C."/>
        </authorList>
    </citation>
    <scope>NUCLEOTIDE SEQUENCE [LARGE SCALE GENOMIC DNA]</scope>
    <source>
        <strain evidence="2 3">DSM 9895</strain>
    </source>
</reference>
<sequence length="111" mass="12440">MTAPLKIWLDDVRRPPEGWTWAQTHEEAIDLLEGREVTAISLDHDLGDQAPDGRERTGYDVLLHIVQRFMDDLPVPQEVYVHSANPVGVARMEGVIARYLAPAGIRTNTTP</sequence>
<dbReference type="EMBL" id="NRRL01000001">
    <property type="protein sequence ID" value="MBK1666732.1"/>
    <property type="molecule type" value="Genomic_DNA"/>
</dbReference>
<evidence type="ECO:0000313" key="2">
    <source>
        <dbReference type="EMBL" id="MBK1666732.1"/>
    </source>
</evidence>
<feature type="domain" description="Cyclic-phosphate processing Receiver" evidence="1">
    <location>
        <begin position="6"/>
        <end position="97"/>
    </location>
</feature>
<proteinExistence type="predicted"/>
<evidence type="ECO:0000313" key="3">
    <source>
        <dbReference type="Proteomes" id="UP001296873"/>
    </source>
</evidence>
<evidence type="ECO:0000259" key="1">
    <source>
        <dbReference type="Pfam" id="PF20274"/>
    </source>
</evidence>
<protein>
    <recommendedName>
        <fullName evidence="1">Cyclic-phosphate processing Receiver domain-containing protein</fullName>
    </recommendedName>
</protein>
<name>A0ABS1D8J9_9PROT</name>
<dbReference type="Pfam" id="PF20274">
    <property type="entry name" value="cREC_REC"/>
    <property type="match status" value="1"/>
</dbReference>
<accession>A0ABS1D8J9</accession>
<keyword evidence="3" id="KW-1185">Reference proteome</keyword>
<gene>
    <name evidence="2" type="ORF">CKO28_01560</name>
</gene>
<comment type="caution">
    <text evidence="2">The sequence shown here is derived from an EMBL/GenBank/DDBJ whole genome shotgun (WGS) entry which is preliminary data.</text>
</comment>
<dbReference type="InterPro" id="IPR046909">
    <property type="entry name" value="cREC_REC"/>
</dbReference>
<organism evidence="2 3">
    <name type="scientific">Rhodovibrio sodomensis</name>
    <dbReference type="NCBI Taxonomy" id="1088"/>
    <lineage>
        <taxon>Bacteria</taxon>
        <taxon>Pseudomonadati</taxon>
        <taxon>Pseudomonadota</taxon>
        <taxon>Alphaproteobacteria</taxon>
        <taxon>Rhodospirillales</taxon>
        <taxon>Rhodovibrionaceae</taxon>
        <taxon>Rhodovibrio</taxon>
    </lineage>
</organism>
<dbReference type="Proteomes" id="UP001296873">
    <property type="component" value="Unassembled WGS sequence"/>
</dbReference>
<dbReference type="RefSeq" id="WP_200338789.1">
    <property type="nucleotide sequence ID" value="NZ_NRRL01000001.1"/>
</dbReference>